<proteinExistence type="predicted"/>
<feature type="chain" id="PRO_5020691210" evidence="1">
    <location>
        <begin position="23"/>
        <end position="335"/>
    </location>
</feature>
<evidence type="ECO:0000256" key="1">
    <source>
        <dbReference type="SAM" id="SignalP"/>
    </source>
</evidence>
<organism evidence="2 3">
    <name type="scientific">Sporisorium graminicola</name>
    <dbReference type="NCBI Taxonomy" id="280036"/>
    <lineage>
        <taxon>Eukaryota</taxon>
        <taxon>Fungi</taxon>
        <taxon>Dikarya</taxon>
        <taxon>Basidiomycota</taxon>
        <taxon>Ustilaginomycotina</taxon>
        <taxon>Ustilaginomycetes</taxon>
        <taxon>Ustilaginales</taxon>
        <taxon>Ustilaginaceae</taxon>
        <taxon>Sporisorium</taxon>
    </lineage>
</organism>
<evidence type="ECO:0000313" key="2">
    <source>
        <dbReference type="EMBL" id="TKY90186.1"/>
    </source>
</evidence>
<gene>
    <name evidence="2" type="ORF">EX895_000184</name>
</gene>
<reference evidence="2 3" key="1">
    <citation type="submission" date="2019-05" db="EMBL/GenBank/DDBJ databases">
        <title>Sporisorium graminicola CBS 10092 draft sequencing and annotation.</title>
        <authorList>
            <person name="Solano-Gonzalez S."/>
            <person name="Caddick M.X."/>
            <person name="Darby A."/>
        </authorList>
    </citation>
    <scope>NUCLEOTIDE SEQUENCE [LARGE SCALE GENOMIC DNA]</scope>
    <source>
        <strain evidence="2 3">CBS 10092</strain>
    </source>
</reference>
<name>A0A4U7L0F8_9BASI</name>
<accession>A0A4U7L0F8</accession>
<dbReference type="GeneID" id="40723079"/>
<sequence>MRLQSTLLAAAAVAIASTSAAAAVVAASPTPASPWLPLDPYSPTTGPIQPTRETLGLNDPAIGVSDYLTYNASFSEQAVYDALDLDNGDGAGDPDLPGWVDPRTYGGSMLDLVGNGLREPINVIISGKSDKHVLSDLGLKDYIRTIGFSFECLNLHMGNLQRADLGDGKGWTPEMFEYRETGFPGAPGRWVGACWESLYGGNHFRVWKQNGTLANTGAWFLAVSKEKNLKYHHTIERDGYNIGRDLLVAAAERGGKWNNVYYKADVEWVDGLLEAGRHGINHNIGQDGRTAVLTVKKVDALSQGFFFWGLEAITNWIAERIAARLGRLLRTIGMI</sequence>
<evidence type="ECO:0000313" key="3">
    <source>
        <dbReference type="Proteomes" id="UP000306050"/>
    </source>
</evidence>
<comment type="caution">
    <text evidence="2">The sequence shown here is derived from an EMBL/GenBank/DDBJ whole genome shotgun (WGS) entry which is preliminary data.</text>
</comment>
<dbReference type="OrthoDB" id="2310204at2759"/>
<dbReference type="AlphaFoldDB" id="A0A4U7L0F8"/>
<dbReference type="Proteomes" id="UP000306050">
    <property type="component" value="Chromosome SGRAM_1"/>
</dbReference>
<dbReference type="KEGG" id="sgra:EX895_000184"/>
<dbReference type="EMBL" id="SRRM01000002">
    <property type="protein sequence ID" value="TKY90186.1"/>
    <property type="molecule type" value="Genomic_DNA"/>
</dbReference>
<dbReference type="RefSeq" id="XP_029742171.1">
    <property type="nucleotide sequence ID" value="XM_029880785.1"/>
</dbReference>
<feature type="signal peptide" evidence="1">
    <location>
        <begin position="1"/>
        <end position="22"/>
    </location>
</feature>
<keyword evidence="3" id="KW-1185">Reference proteome</keyword>
<protein>
    <submittedName>
        <fullName evidence="2">Uncharacterized protein</fullName>
    </submittedName>
</protein>
<keyword evidence="1" id="KW-0732">Signal</keyword>